<dbReference type="InterPro" id="IPR052916">
    <property type="entry name" value="Type-I_RE_MTase_Subunit"/>
</dbReference>
<organism evidence="3 4">
    <name type="scientific">Planomonospora sphaerica</name>
    <dbReference type="NCBI Taxonomy" id="161355"/>
    <lineage>
        <taxon>Bacteria</taxon>
        <taxon>Bacillati</taxon>
        <taxon>Actinomycetota</taxon>
        <taxon>Actinomycetes</taxon>
        <taxon>Streptosporangiales</taxon>
        <taxon>Streptosporangiaceae</taxon>
        <taxon>Planomonospora</taxon>
    </lineage>
</organism>
<protein>
    <submittedName>
        <fullName evidence="3">N-6 DNA methylase</fullName>
    </submittedName>
</protein>
<dbReference type="InterPro" id="IPR015797">
    <property type="entry name" value="NUDIX_hydrolase-like_dom_sf"/>
</dbReference>
<evidence type="ECO:0000259" key="2">
    <source>
        <dbReference type="PROSITE" id="PS51462"/>
    </source>
</evidence>
<dbReference type="Pfam" id="PF00293">
    <property type="entry name" value="NUDIX"/>
    <property type="match status" value="1"/>
</dbReference>
<dbReference type="Gene3D" id="3.90.79.10">
    <property type="entry name" value="Nucleoside Triphosphate Pyrophosphohydrolase"/>
    <property type="match status" value="1"/>
</dbReference>
<evidence type="ECO:0000313" key="4">
    <source>
        <dbReference type="Proteomes" id="UP000077701"/>
    </source>
</evidence>
<dbReference type="EMBL" id="BDCX01000006">
    <property type="protein sequence ID" value="GAT67215.1"/>
    <property type="molecule type" value="Genomic_DNA"/>
</dbReference>
<proteinExistence type="predicted"/>
<dbReference type="InterPro" id="IPR003356">
    <property type="entry name" value="DNA_methylase_A-5"/>
</dbReference>
<reference evidence="4" key="2">
    <citation type="submission" date="2016-04" db="EMBL/GenBank/DDBJ databases">
        <title>Planomonospora sphaerica JCM9374 whole genome shotgun sequence.</title>
        <authorList>
            <person name="Suzuki T."/>
            <person name="Dohra H."/>
            <person name="Kodani S."/>
        </authorList>
    </citation>
    <scope>NUCLEOTIDE SEQUENCE [LARGE SCALE GENOMIC DNA]</scope>
    <source>
        <strain evidence="4">JCM 9374</strain>
    </source>
</reference>
<sequence>MPGDEATVTAADIARMAGVGRAAVSNWRRRHEDFPEPVGGTATSPAFSLQAVEAWLLAQGKVQELPLRERAWQQIRTAADDLRLGEVVAEVTEILRGEGEARLVPPVAWRLIGRYAAEQGADHAVRFLLDRYADVHSRRLVETPAEVAEFMARLAGPGPRSVLDPACGLGVLLAAVCGPPEGSGATATSGALGTSGVSGTSGVERAYGQESDPALARLAQSRLALTGADGEVRAGDSLRRDAWPGVAVDAVVCHPPFNERNWGYEELTGDPRWEYGLPPKTESELAWVQHALAHLEPGGVAVLLMPAIAASRRSGRRIRSNLLRRGALQAVIGLPPRMATGTGLPVHVWVLRRPAGEGRTPSRVLLAEADPGNFDAVAESWHAFRADPDAELDRPGESRTVPIIDLIDEDVDVTPSRRLGAADHVSAEGYPAFRERLTARFERLAASVPEAVPGPGREMPAVTLSELERIGALSLHQAGRFEIDGSGDPVLTDRQVFDGGRAEALTQPADRTRIEPGDVVVAARSGGLAARVVEESGLLLGPRLTLLRPDPDRLDPFFLAGFLRTLPAPSASGTQSGAARFDPRRAQVPRLAPDEQRRYGDLFRRVFAFEAELRRLVLDGGLAAAAIARGLARGALAPPPHAPADADRPASGSAASGSTADGSTAAGPARGAGRPAGPSVSCVFVCHDGRGRILLARRSPGARDEPGAWDCGAGALEYGESFEDAVAREVREEYSAEALEVEQIGVRNVVRRDPPSHWVAVVFAVRVDPSAVAIGEPHKFDGLGWFAPDALPGPLHSQLPETLALFRAPRARSSPDL</sequence>
<dbReference type="PROSITE" id="PS51462">
    <property type="entry name" value="NUDIX"/>
    <property type="match status" value="1"/>
</dbReference>
<dbReference type="REBASE" id="167206">
    <property type="entry name" value="M.Psp9374ORF2868P"/>
</dbReference>
<dbReference type="PANTHER" id="PTHR42998:SF1">
    <property type="entry name" value="TYPE I RESTRICTION ENZYME HINDI METHYLASE SUBUNIT"/>
    <property type="match status" value="1"/>
</dbReference>
<feature type="domain" description="Nudix hydrolase" evidence="2">
    <location>
        <begin position="675"/>
        <end position="808"/>
    </location>
</feature>
<dbReference type="PANTHER" id="PTHR42998">
    <property type="entry name" value="TYPE I RESTRICTION ENZYME HINDVIIP M PROTEIN-RELATED"/>
    <property type="match status" value="1"/>
</dbReference>
<dbReference type="GO" id="GO:0008170">
    <property type="term" value="F:N-methyltransferase activity"/>
    <property type="evidence" value="ECO:0007669"/>
    <property type="project" value="InterPro"/>
</dbReference>
<keyword evidence="3" id="KW-0489">Methyltransferase</keyword>
<dbReference type="Proteomes" id="UP000077701">
    <property type="component" value="Unassembled WGS sequence"/>
</dbReference>
<dbReference type="Gene3D" id="3.40.50.150">
    <property type="entry name" value="Vaccinia Virus protein VP39"/>
    <property type="match status" value="1"/>
</dbReference>
<reference evidence="3 4" key="1">
    <citation type="journal article" date="2016" name="Genome Announc.">
        <title>Draft Genome Sequence of Planomonospora sphaerica JCM9374, a Rare Actinomycete.</title>
        <authorList>
            <person name="Dohra H."/>
            <person name="Suzuki T."/>
            <person name="Inoue Y."/>
            <person name="Kodani S."/>
        </authorList>
    </citation>
    <scope>NUCLEOTIDE SEQUENCE [LARGE SCALE GENOMIC DNA]</scope>
    <source>
        <strain evidence="3 4">JCM 9374</strain>
    </source>
</reference>
<evidence type="ECO:0000313" key="3">
    <source>
        <dbReference type="EMBL" id="GAT67215.1"/>
    </source>
</evidence>
<dbReference type="GO" id="GO:0032259">
    <property type="term" value="P:methylation"/>
    <property type="evidence" value="ECO:0007669"/>
    <property type="project" value="UniProtKB-KW"/>
</dbReference>
<accession>A0A161LKF5</accession>
<dbReference type="InterPro" id="IPR000086">
    <property type="entry name" value="NUDIX_hydrolase_dom"/>
</dbReference>
<dbReference type="SUPFAM" id="SSF53335">
    <property type="entry name" value="S-adenosyl-L-methionine-dependent methyltransferases"/>
    <property type="match status" value="1"/>
</dbReference>
<dbReference type="SUPFAM" id="SSF55811">
    <property type="entry name" value="Nudix"/>
    <property type="match status" value="1"/>
</dbReference>
<dbReference type="OrthoDB" id="9784823at2"/>
<dbReference type="GO" id="GO:0003677">
    <property type="term" value="F:DNA binding"/>
    <property type="evidence" value="ECO:0007669"/>
    <property type="project" value="InterPro"/>
</dbReference>
<feature type="region of interest" description="Disordered" evidence="1">
    <location>
        <begin position="638"/>
        <end position="677"/>
    </location>
</feature>
<dbReference type="RefSeq" id="WP_068897301.1">
    <property type="nucleotide sequence ID" value="NZ_BDCX01000006.1"/>
</dbReference>
<dbReference type="InterPro" id="IPR029063">
    <property type="entry name" value="SAM-dependent_MTases_sf"/>
</dbReference>
<dbReference type="AlphaFoldDB" id="A0A161LKF5"/>
<evidence type="ECO:0000256" key="1">
    <source>
        <dbReference type="SAM" id="MobiDB-lite"/>
    </source>
</evidence>
<name>A0A161LKF5_9ACTN</name>
<keyword evidence="3" id="KW-0808">Transferase</keyword>
<dbReference type="Pfam" id="PF02384">
    <property type="entry name" value="N6_Mtase"/>
    <property type="match status" value="1"/>
</dbReference>
<comment type="caution">
    <text evidence="3">The sequence shown here is derived from an EMBL/GenBank/DDBJ whole genome shotgun (WGS) entry which is preliminary data.</text>
</comment>
<gene>
    <name evidence="3" type="ORF">PS9374_02868</name>
</gene>
<feature type="compositionally biased region" description="Low complexity" evidence="1">
    <location>
        <begin position="649"/>
        <end position="677"/>
    </location>
</feature>
<keyword evidence="4" id="KW-1185">Reference proteome</keyword>
<dbReference type="PRINTS" id="PR00507">
    <property type="entry name" value="N12N6MTFRASE"/>
</dbReference>
<dbReference type="STRING" id="161355.PS9374_02868"/>